<evidence type="ECO:0000256" key="1">
    <source>
        <dbReference type="SAM" id="MobiDB-lite"/>
    </source>
</evidence>
<dbReference type="EMBL" id="OY660883">
    <property type="protein sequence ID" value="CAJ1082071.1"/>
    <property type="molecule type" value="Genomic_DNA"/>
</dbReference>
<feature type="region of interest" description="Disordered" evidence="1">
    <location>
        <begin position="17"/>
        <end position="52"/>
    </location>
</feature>
<feature type="compositionally biased region" description="Low complexity" evidence="1">
    <location>
        <begin position="17"/>
        <end position="28"/>
    </location>
</feature>
<evidence type="ECO:0000313" key="2">
    <source>
        <dbReference type="EMBL" id="CAJ1082071.1"/>
    </source>
</evidence>
<reference evidence="2" key="1">
    <citation type="submission" date="2023-08" db="EMBL/GenBank/DDBJ databases">
        <authorList>
            <person name="Alioto T."/>
            <person name="Alioto T."/>
            <person name="Gomez Garrido J."/>
        </authorList>
    </citation>
    <scope>NUCLEOTIDE SEQUENCE</scope>
</reference>
<dbReference type="Proteomes" id="UP001178508">
    <property type="component" value="Chromosome 20"/>
</dbReference>
<feature type="compositionally biased region" description="Basic and acidic residues" evidence="1">
    <location>
        <begin position="32"/>
        <end position="48"/>
    </location>
</feature>
<organism evidence="2 3">
    <name type="scientific">Xyrichtys novacula</name>
    <name type="common">Pearly razorfish</name>
    <name type="synonym">Hemipteronotus novacula</name>
    <dbReference type="NCBI Taxonomy" id="13765"/>
    <lineage>
        <taxon>Eukaryota</taxon>
        <taxon>Metazoa</taxon>
        <taxon>Chordata</taxon>
        <taxon>Craniata</taxon>
        <taxon>Vertebrata</taxon>
        <taxon>Euteleostomi</taxon>
        <taxon>Actinopterygii</taxon>
        <taxon>Neopterygii</taxon>
        <taxon>Teleostei</taxon>
        <taxon>Neoteleostei</taxon>
        <taxon>Acanthomorphata</taxon>
        <taxon>Eupercaria</taxon>
        <taxon>Labriformes</taxon>
        <taxon>Labridae</taxon>
        <taxon>Xyrichtys</taxon>
    </lineage>
</organism>
<evidence type="ECO:0000313" key="3">
    <source>
        <dbReference type="Proteomes" id="UP001178508"/>
    </source>
</evidence>
<gene>
    <name evidence="2" type="ORF">XNOV1_A019968</name>
</gene>
<name>A0AAV1H810_XYRNO</name>
<proteinExistence type="predicted"/>
<dbReference type="PANTHER" id="PTHR45532">
    <property type="entry name" value="WD REPEAT-CONTAINING PROTEIN 97"/>
    <property type="match status" value="1"/>
</dbReference>
<accession>A0AAV1H810</accession>
<dbReference type="PANTHER" id="PTHR45532:SF1">
    <property type="entry name" value="WD REPEAT-CONTAINING PROTEIN 97"/>
    <property type="match status" value="1"/>
</dbReference>
<protein>
    <submittedName>
        <fullName evidence="2">WD repeat-containing protein 97 isoform X3</fullName>
    </submittedName>
</protein>
<dbReference type="AlphaFoldDB" id="A0AAV1H810"/>
<keyword evidence="3" id="KW-1185">Reference proteome</keyword>
<sequence length="241" mass="26338">MLTPSEDTRTTMLVLPGSASGLLSSGTSNRMTHGEQKLPKRDVKEAASKVRNTKRKPSVFTHGLYRLQHFSCDSPVRYMMYYEAAAEYISLHSDNTVCLYTADGLKQTSTTCVTFTGLTETKISGHLVGWGPGSVFTLLDSKLRPLEAARDALDIRVCQAAEHSAELVTAGAGNVCVWSVMLMRCKVKIEEGLQHKTFTLMALAPPQLKRPHRTYVVCGSVVSVVDLDGGKVLEQRDLCSG</sequence>